<comment type="caution">
    <text evidence="2">The sequence shown here is derived from an EMBL/GenBank/DDBJ whole genome shotgun (WGS) entry which is preliminary data.</text>
</comment>
<reference evidence="2 3" key="1">
    <citation type="submission" date="2015-09" db="EMBL/GenBank/DDBJ databases">
        <title>A metagenomics-based metabolic model of nitrate-dependent anaerobic oxidation of methane by Methanoperedens-like archaea.</title>
        <authorList>
            <person name="Arshad A."/>
            <person name="Speth D.R."/>
            <person name="De Graaf R.M."/>
            <person name="Op Den Camp H.J."/>
            <person name="Jetten M.S."/>
            <person name="Welte C.U."/>
        </authorList>
    </citation>
    <scope>NUCLEOTIDE SEQUENCE [LARGE SCALE GENOMIC DNA]</scope>
</reference>
<evidence type="ECO:0000313" key="3">
    <source>
        <dbReference type="Proteomes" id="UP000050360"/>
    </source>
</evidence>
<dbReference type="Pfam" id="PF00037">
    <property type="entry name" value="Fer4"/>
    <property type="match status" value="1"/>
</dbReference>
<dbReference type="Gene3D" id="3.30.70.20">
    <property type="match status" value="1"/>
</dbReference>
<dbReference type="EMBL" id="LKCM01000052">
    <property type="protein sequence ID" value="KPQ44827.1"/>
    <property type="molecule type" value="Genomic_DNA"/>
</dbReference>
<evidence type="ECO:0000259" key="1">
    <source>
        <dbReference type="PROSITE" id="PS51379"/>
    </source>
</evidence>
<dbReference type="Proteomes" id="UP000050360">
    <property type="component" value="Unassembled WGS sequence"/>
</dbReference>
<sequence length="99" mass="10524">MEYITGITASGGSWTPAFVVRSNINDCGCCGKCFKICGRGVFEYIDHPNADDLCGAKVMTVAHPGNCIGCGACARRCPKKNIVCEPKVMFGVREGSEVT</sequence>
<dbReference type="AlphaFoldDB" id="A0A0P8E349"/>
<gene>
    <name evidence="2" type="ORF">MPEBLZ_00585</name>
</gene>
<accession>A0A0P8E349</accession>
<dbReference type="SUPFAM" id="SSF54862">
    <property type="entry name" value="4Fe-4S ferredoxins"/>
    <property type="match status" value="1"/>
</dbReference>
<dbReference type="InterPro" id="IPR017900">
    <property type="entry name" value="4Fe4S_Fe_S_CS"/>
</dbReference>
<dbReference type="PROSITE" id="PS51379">
    <property type="entry name" value="4FE4S_FER_2"/>
    <property type="match status" value="2"/>
</dbReference>
<evidence type="ECO:0000313" key="2">
    <source>
        <dbReference type="EMBL" id="KPQ44827.1"/>
    </source>
</evidence>
<organism evidence="2 3">
    <name type="scientific">Candidatus Methanoperedens nitratireducens</name>
    <dbReference type="NCBI Taxonomy" id="1392998"/>
    <lineage>
        <taxon>Archaea</taxon>
        <taxon>Methanobacteriati</taxon>
        <taxon>Methanobacteriota</taxon>
        <taxon>Stenosarchaea group</taxon>
        <taxon>Methanomicrobia</taxon>
        <taxon>Methanosarcinales</taxon>
        <taxon>ANME-2 cluster</taxon>
        <taxon>Candidatus Methanoperedentaceae</taxon>
        <taxon>Candidatus Methanoperedens</taxon>
    </lineage>
</organism>
<dbReference type="GO" id="GO:0016491">
    <property type="term" value="F:oxidoreductase activity"/>
    <property type="evidence" value="ECO:0007669"/>
    <property type="project" value="UniProtKB-ARBA"/>
</dbReference>
<proteinExistence type="predicted"/>
<name>A0A0P8E349_9EURY</name>
<feature type="domain" description="4Fe-4S ferredoxin-type" evidence="1">
    <location>
        <begin position="18"/>
        <end position="47"/>
    </location>
</feature>
<protein>
    <submittedName>
        <fullName evidence="2">Ferredoxin, 2-oxoglutarate-acceptor oxidoreductase subunit OorD</fullName>
    </submittedName>
</protein>
<dbReference type="InterPro" id="IPR017896">
    <property type="entry name" value="4Fe4S_Fe-S-bd"/>
</dbReference>
<feature type="domain" description="4Fe-4S ferredoxin-type" evidence="1">
    <location>
        <begin position="57"/>
        <end position="87"/>
    </location>
</feature>
<dbReference type="PROSITE" id="PS00198">
    <property type="entry name" value="4FE4S_FER_1"/>
    <property type="match status" value="1"/>
</dbReference>